<evidence type="ECO:0000313" key="1">
    <source>
        <dbReference type="EMBL" id="KAJ6428516.1"/>
    </source>
</evidence>
<accession>A0AAD6PG66</accession>
<dbReference type="AlphaFoldDB" id="A0AAD6PG66"/>
<dbReference type="Proteomes" id="UP001162972">
    <property type="component" value="Chromosome 1"/>
</dbReference>
<dbReference type="EMBL" id="JAPFFJ010000005">
    <property type="protein sequence ID" value="KAJ6428516.1"/>
    <property type="molecule type" value="Genomic_DNA"/>
</dbReference>
<sequence>MFSYKMADSTVLPIISFFLLLFLKDGQQRYQPLSDAPTFPSSSRAFEICASLKPSNRTPLSTPK</sequence>
<keyword evidence="2" id="KW-1185">Reference proteome</keyword>
<protein>
    <submittedName>
        <fullName evidence="1">Uncharacterized protein</fullName>
    </submittedName>
</protein>
<gene>
    <name evidence="1" type="ORF">OIU84_023854</name>
</gene>
<organism evidence="1 2">
    <name type="scientific">Salix udensis</name>
    <dbReference type="NCBI Taxonomy" id="889485"/>
    <lineage>
        <taxon>Eukaryota</taxon>
        <taxon>Viridiplantae</taxon>
        <taxon>Streptophyta</taxon>
        <taxon>Embryophyta</taxon>
        <taxon>Tracheophyta</taxon>
        <taxon>Spermatophyta</taxon>
        <taxon>Magnoliopsida</taxon>
        <taxon>eudicotyledons</taxon>
        <taxon>Gunneridae</taxon>
        <taxon>Pentapetalae</taxon>
        <taxon>rosids</taxon>
        <taxon>fabids</taxon>
        <taxon>Malpighiales</taxon>
        <taxon>Salicaceae</taxon>
        <taxon>Saliceae</taxon>
        <taxon>Salix</taxon>
    </lineage>
</organism>
<comment type="caution">
    <text evidence="1">The sequence shown here is derived from an EMBL/GenBank/DDBJ whole genome shotgun (WGS) entry which is preliminary data.</text>
</comment>
<evidence type="ECO:0000313" key="2">
    <source>
        <dbReference type="Proteomes" id="UP001162972"/>
    </source>
</evidence>
<proteinExistence type="predicted"/>
<feature type="non-terminal residue" evidence="1">
    <location>
        <position position="64"/>
    </location>
</feature>
<reference evidence="1 2" key="1">
    <citation type="journal article" date="2023" name="Int. J. Mol. Sci.">
        <title>De Novo Assembly and Annotation of 11 Diverse Shrub Willow (Salix) Genomes Reveals Novel Gene Organization in Sex-Linked Regions.</title>
        <authorList>
            <person name="Hyden B."/>
            <person name="Feng K."/>
            <person name="Yates T.B."/>
            <person name="Jawdy S."/>
            <person name="Cereghino C."/>
            <person name="Smart L.B."/>
            <person name="Muchero W."/>
        </authorList>
    </citation>
    <scope>NUCLEOTIDE SEQUENCE [LARGE SCALE GENOMIC DNA]</scope>
    <source>
        <tissue evidence="1">Shoot tip</tissue>
    </source>
</reference>
<name>A0AAD6PG66_9ROSI</name>